<evidence type="ECO:0000256" key="1">
    <source>
        <dbReference type="SAM" id="MobiDB-lite"/>
    </source>
</evidence>
<reference evidence="2" key="1">
    <citation type="journal article" date="2019" name="Sci. Rep.">
        <title>Draft genome of Tanacetum cinerariifolium, the natural source of mosquito coil.</title>
        <authorList>
            <person name="Yamashiro T."/>
            <person name="Shiraishi A."/>
            <person name="Satake H."/>
            <person name="Nakayama K."/>
        </authorList>
    </citation>
    <scope>NUCLEOTIDE SEQUENCE</scope>
</reference>
<proteinExistence type="predicted"/>
<protein>
    <submittedName>
        <fullName evidence="2">Uncharacterized protein</fullName>
    </submittedName>
</protein>
<sequence length="77" mass="8246">HGKLLHQRLLNISCVAHTTAVGARERARDAVHIVEDAGRAKTRRASVAALRRPRRGAPAIGEDDAGVLHHQVEGATT</sequence>
<feature type="region of interest" description="Disordered" evidence="1">
    <location>
        <begin position="45"/>
        <end position="77"/>
    </location>
</feature>
<dbReference type="EMBL" id="BKCJ011417392">
    <property type="protein sequence ID" value="GFD31773.1"/>
    <property type="molecule type" value="Genomic_DNA"/>
</dbReference>
<gene>
    <name evidence="2" type="ORF">Tci_903742</name>
</gene>
<name>A0A699VC76_TANCI</name>
<comment type="caution">
    <text evidence="2">The sequence shown here is derived from an EMBL/GenBank/DDBJ whole genome shotgun (WGS) entry which is preliminary data.</text>
</comment>
<organism evidence="2">
    <name type="scientific">Tanacetum cinerariifolium</name>
    <name type="common">Dalmatian daisy</name>
    <name type="synonym">Chrysanthemum cinerariifolium</name>
    <dbReference type="NCBI Taxonomy" id="118510"/>
    <lineage>
        <taxon>Eukaryota</taxon>
        <taxon>Viridiplantae</taxon>
        <taxon>Streptophyta</taxon>
        <taxon>Embryophyta</taxon>
        <taxon>Tracheophyta</taxon>
        <taxon>Spermatophyta</taxon>
        <taxon>Magnoliopsida</taxon>
        <taxon>eudicotyledons</taxon>
        <taxon>Gunneridae</taxon>
        <taxon>Pentapetalae</taxon>
        <taxon>asterids</taxon>
        <taxon>campanulids</taxon>
        <taxon>Asterales</taxon>
        <taxon>Asteraceae</taxon>
        <taxon>Asteroideae</taxon>
        <taxon>Anthemideae</taxon>
        <taxon>Anthemidinae</taxon>
        <taxon>Tanacetum</taxon>
    </lineage>
</organism>
<evidence type="ECO:0000313" key="2">
    <source>
        <dbReference type="EMBL" id="GFD31773.1"/>
    </source>
</evidence>
<feature type="compositionally biased region" description="Basic and acidic residues" evidence="1">
    <location>
        <begin position="66"/>
        <end position="77"/>
    </location>
</feature>
<accession>A0A699VC76</accession>
<dbReference type="AlphaFoldDB" id="A0A699VC76"/>
<feature type="non-terminal residue" evidence="2">
    <location>
        <position position="1"/>
    </location>
</feature>